<evidence type="ECO:0000256" key="3">
    <source>
        <dbReference type="SAM" id="Phobius"/>
    </source>
</evidence>
<dbReference type="GO" id="GO:0003677">
    <property type="term" value="F:DNA binding"/>
    <property type="evidence" value="ECO:0007669"/>
    <property type="project" value="UniProtKB-UniRule"/>
</dbReference>
<dbReference type="PROSITE" id="PS50118">
    <property type="entry name" value="HMG_BOX_2"/>
    <property type="match status" value="1"/>
</dbReference>
<feature type="domain" description="HMG box" evidence="4">
    <location>
        <begin position="80"/>
        <end position="153"/>
    </location>
</feature>
<dbReference type="Proteomes" id="UP000615446">
    <property type="component" value="Unassembled WGS sequence"/>
</dbReference>
<proteinExistence type="predicted"/>
<keyword evidence="1" id="KW-0539">Nucleus</keyword>
<protein>
    <recommendedName>
        <fullName evidence="4">HMG box domain-containing protein</fullName>
    </recommendedName>
</protein>
<keyword evidence="3" id="KW-1133">Transmembrane helix</keyword>
<evidence type="ECO:0000259" key="4">
    <source>
        <dbReference type="PROSITE" id="PS50118"/>
    </source>
</evidence>
<dbReference type="AlphaFoldDB" id="A0A8H3R9N7"/>
<name>A0A8H3R9N7_9GLOM</name>
<dbReference type="SUPFAM" id="SSF47095">
    <property type="entry name" value="HMG-box"/>
    <property type="match status" value="1"/>
</dbReference>
<evidence type="ECO:0000256" key="2">
    <source>
        <dbReference type="SAM" id="MobiDB-lite"/>
    </source>
</evidence>
<dbReference type="GO" id="GO:0005634">
    <property type="term" value="C:nucleus"/>
    <property type="evidence" value="ECO:0007669"/>
    <property type="project" value="UniProtKB-UniRule"/>
</dbReference>
<feature type="DNA-binding region" description="HMG box" evidence="1">
    <location>
        <begin position="80"/>
        <end position="153"/>
    </location>
</feature>
<dbReference type="EMBL" id="BLAL01000357">
    <property type="protein sequence ID" value="GET04825.1"/>
    <property type="molecule type" value="Genomic_DNA"/>
</dbReference>
<organism evidence="5 6">
    <name type="scientific">Rhizophagus clarus</name>
    <dbReference type="NCBI Taxonomy" id="94130"/>
    <lineage>
        <taxon>Eukaryota</taxon>
        <taxon>Fungi</taxon>
        <taxon>Fungi incertae sedis</taxon>
        <taxon>Mucoromycota</taxon>
        <taxon>Glomeromycotina</taxon>
        <taxon>Glomeromycetes</taxon>
        <taxon>Glomerales</taxon>
        <taxon>Glomeraceae</taxon>
        <taxon>Rhizophagus</taxon>
    </lineage>
</organism>
<gene>
    <name evidence="5" type="ORF">RCL2_003111800</name>
</gene>
<dbReference type="OrthoDB" id="2362753at2759"/>
<keyword evidence="3" id="KW-0812">Transmembrane</keyword>
<feature type="compositionally biased region" description="Basic residues" evidence="2">
    <location>
        <begin position="145"/>
        <end position="154"/>
    </location>
</feature>
<feature type="region of interest" description="Disordered" evidence="2">
    <location>
        <begin position="140"/>
        <end position="165"/>
    </location>
</feature>
<keyword evidence="3" id="KW-0472">Membrane</keyword>
<evidence type="ECO:0000313" key="6">
    <source>
        <dbReference type="Proteomes" id="UP000615446"/>
    </source>
</evidence>
<accession>A0A8H3R9N7</accession>
<keyword evidence="1" id="KW-0238">DNA-binding</keyword>
<sequence>MQNQILDTSGKKEKSRNFMNKGTVIIVIMVISMGHMNDRSSFSSFSFIDIQSTETNFVQSNMENFISQDNFIREFPDKKKKKSPNGFIKYRTIEWRNFKKKHPEVTTQKFSTIAAKNWNEMTDNEKNYYTKLKLDKPRKNDKDRLKRKYNKKKDNKNNEDNQQDISEESFYNFQLDFNNYDENFTNQDDEDMYVQRLCVNSYYEIVI</sequence>
<dbReference type="InterPro" id="IPR036910">
    <property type="entry name" value="HMG_box_dom_sf"/>
</dbReference>
<reference evidence="5" key="1">
    <citation type="submission" date="2019-10" db="EMBL/GenBank/DDBJ databases">
        <title>Conservation and host-specific expression of non-tandemly repeated heterogenous ribosome RNA gene in arbuscular mycorrhizal fungi.</title>
        <authorList>
            <person name="Maeda T."/>
            <person name="Kobayashi Y."/>
            <person name="Nakagawa T."/>
            <person name="Ezawa T."/>
            <person name="Yamaguchi K."/>
            <person name="Bino T."/>
            <person name="Nishimoto Y."/>
            <person name="Shigenobu S."/>
            <person name="Kawaguchi M."/>
        </authorList>
    </citation>
    <scope>NUCLEOTIDE SEQUENCE</scope>
    <source>
        <strain evidence="5">HR1</strain>
    </source>
</reference>
<evidence type="ECO:0000313" key="5">
    <source>
        <dbReference type="EMBL" id="GET04825.1"/>
    </source>
</evidence>
<feature type="transmembrane region" description="Helical" evidence="3">
    <location>
        <begin position="18"/>
        <end position="36"/>
    </location>
</feature>
<dbReference type="Gene3D" id="1.10.30.10">
    <property type="entry name" value="High mobility group box domain"/>
    <property type="match status" value="1"/>
</dbReference>
<dbReference type="InterPro" id="IPR009071">
    <property type="entry name" value="HMG_box_dom"/>
</dbReference>
<dbReference type="Pfam" id="PF00505">
    <property type="entry name" value="HMG_box"/>
    <property type="match status" value="1"/>
</dbReference>
<dbReference type="SMART" id="SM00398">
    <property type="entry name" value="HMG"/>
    <property type="match status" value="1"/>
</dbReference>
<comment type="caution">
    <text evidence="5">The sequence shown here is derived from an EMBL/GenBank/DDBJ whole genome shotgun (WGS) entry which is preliminary data.</text>
</comment>
<evidence type="ECO:0000256" key="1">
    <source>
        <dbReference type="PROSITE-ProRule" id="PRU00267"/>
    </source>
</evidence>